<proteinExistence type="predicted"/>
<accession>A0AAJ0BSR4</accession>
<keyword evidence="2" id="KW-1185">Reference proteome</keyword>
<dbReference type="Proteomes" id="UP001244011">
    <property type="component" value="Unassembled WGS sequence"/>
</dbReference>
<protein>
    <submittedName>
        <fullName evidence="1">Uncharacterized protein</fullName>
    </submittedName>
</protein>
<dbReference type="EMBL" id="MU839024">
    <property type="protein sequence ID" value="KAK1763808.1"/>
    <property type="molecule type" value="Genomic_DNA"/>
</dbReference>
<gene>
    <name evidence="1" type="ORF">QBC33DRAFT_573000</name>
</gene>
<name>A0AAJ0BSR4_9PEZI</name>
<organism evidence="1 2">
    <name type="scientific">Phialemonium atrogriseum</name>
    <dbReference type="NCBI Taxonomy" id="1093897"/>
    <lineage>
        <taxon>Eukaryota</taxon>
        <taxon>Fungi</taxon>
        <taxon>Dikarya</taxon>
        <taxon>Ascomycota</taxon>
        <taxon>Pezizomycotina</taxon>
        <taxon>Sordariomycetes</taxon>
        <taxon>Sordariomycetidae</taxon>
        <taxon>Cephalothecales</taxon>
        <taxon>Cephalothecaceae</taxon>
        <taxon>Phialemonium</taxon>
    </lineage>
</organism>
<reference evidence="1" key="1">
    <citation type="submission" date="2023-06" db="EMBL/GenBank/DDBJ databases">
        <title>Genome-scale phylogeny and comparative genomics of the fungal order Sordariales.</title>
        <authorList>
            <consortium name="Lawrence Berkeley National Laboratory"/>
            <person name="Hensen N."/>
            <person name="Bonometti L."/>
            <person name="Westerberg I."/>
            <person name="Brannstrom I.O."/>
            <person name="Guillou S."/>
            <person name="Cros-Aarteil S."/>
            <person name="Calhoun S."/>
            <person name="Haridas S."/>
            <person name="Kuo A."/>
            <person name="Mondo S."/>
            <person name="Pangilinan J."/>
            <person name="Riley R."/>
            <person name="Labutti K."/>
            <person name="Andreopoulos B."/>
            <person name="Lipzen A."/>
            <person name="Chen C."/>
            <person name="Yanf M."/>
            <person name="Daum C."/>
            <person name="Ng V."/>
            <person name="Clum A."/>
            <person name="Steindorff A."/>
            <person name="Ohm R."/>
            <person name="Martin F."/>
            <person name="Silar P."/>
            <person name="Natvig D."/>
            <person name="Lalanne C."/>
            <person name="Gautier V."/>
            <person name="Ament-Velasquez S.L."/>
            <person name="Kruys A."/>
            <person name="Hutchinson M.I."/>
            <person name="Powell A.J."/>
            <person name="Barry K."/>
            <person name="Miller A.N."/>
            <person name="Grigoriev I.V."/>
            <person name="Debuchy R."/>
            <person name="Gladieux P."/>
            <person name="Thoren M.H."/>
            <person name="Johannesson H."/>
        </authorList>
    </citation>
    <scope>NUCLEOTIDE SEQUENCE</scope>
    <source>
        <strain evidence="1">8032-3</strain>
    </source>
</reference>
<evidence type="ECO:0000313" key="1">
    <source>
        <dbReference type="EMBL" id="KAK1763808.1"/>
    </source>
</evidence>
<dbReference type="RefSeq" id="XP_060280021.1">
    <property type="nucleotide sequence ID" value="XM_060430680.1"/>
</dbReference>
<comment type="caution">
    <text evidence="1">The sequence shown here is derived from an EMBL/GenBank/DDBJ whole genome shotgun (WGS) entry which is preliminary data.</text>
</comment>
<dbReference type="AlphaFoldDB" id="A0AAJ0BSR4"/>
<evidence type="ECO:0000313" key="2">
    <source>
        <dbReference type="Proteomes" id="UP001244011"/>
    </source>
</evidence>
<sequence>MASASSSSSVSKNAPKEDQLWFFLLEDMPVPSFAQHSRTLSEVRNMDITLRRCLKITNAKGDVNDYAFYIHSQGMSAAVQLLTDESIIATYNLYCRADGLVLIIIRGKDDPSPNISRSSSYAQSLADRRKQSAARGIAVPELPIQPKVRHKTGSADITTMEPITEQDDVVSIRVGDDDFVTFTKDYLLGWLDAELSRLKNPTKIVVQTIGPDGQPRDVPLTAEVWQHSLLRGPWRDAFAGIWDRHIRAQCLREEALADLSTSQPGFRQSCRDFVRDLRAFGDDTRDRLLAVPTASHGGTLESALRALAEKRRDGTICASHDLSPIFRGCAGDCLGQGQ</sequence>
<dbReference type="GeneID" id="85313867"/>